<evidence type="ECO:0000313" key="3">
    <source>
        <dbReference type="EMBL" id="HFC98043.1"/>
    </source>
</evidence>
<dbReference type="Proteomes" id="UP000886043">
    <property type="component" value="Unassembled WGS sequence"/>
</dbReference>
<evidence type="ECO:0000256" key="2">
    <source>
        <dbReference type="ARBA" id="ARBA00022679"/>
    </source>
</evidence>
<gene>
    <name evidence="3" type="ORF">ENJ40_06250</name>
</gene>
<dbReference type="InterPro" id="IPR003788">
    <property type="entry name" value="NDUFAF7"/>
</dbReference>
<keyword evidence="2" id="KW-0808">Transferase</keyword>
<sequence>MLLELLEAESPLTFARYMELCLYHPRYGYYARGPRLGRSGDYFTSPTVHRVFGATVAVQILEIYHLLGEPPDFTLVEIGAGEGYLALDVLSYLSLKGFSFPYLLVEPLPNLRALQEETLQPFAGQVRWLTSLSELSPFNGVVLANELFDSLPVHLLEKTSEDIKEVYVRVREGHIQEELSALSDPRLLERILPYALTWPEGYRTEVCLELEFFYKELSKKMISGGMIIFDYGYPRGDYYHPSRTRGTLLAYWKHRVVDNPYLRPGHQDLTAHVDFTALRELAERYGFLNLGFTQQAPFLVSLGVERVLNEVSENTVRDREALKLLLLPEGLGSTHWVLLQGRNLPPVRLRGFGLSNRLHLLY</sequence>
<name>A0A7C3GUG0_9BACT</name>
<dbReference type="GO" id="GO:0035243">
    <property type="term" value="F:protein-arginine omega-N symmetric methyltransferase activity"/>
    <property type="evidence" value="ECO:0007669"/>
    <property type="project" value="TreeGrafter"/>
</dbReference>
<proteinExistence type="predicted"/>
<dbReference type="InterPro" id="IPR029063">
    <property type="entry name" value="SAM-dependent_MTases_sf"/>
</dbReference>
<dbReference type="InterPro" id="IPR038375">
    <property type="entry name" value="NDUFAF7_sf"/>
</dbReference>
<comment type="caution">
    <text evidence="3">The sequence shown here is derived from an EMBL/GenBank/DDBJ whole genome shotgun (WGS) entry which is preliminary data.</text>
</comment>
<reference evidence="3" key="1">
    <citation type="journal article" date="2020" name="mSystems">
        <title>Genome- and Community-Level Interaction Insights into Carbon Utilization and Element Cycling Functions of Hydrothermarchaeota in Hydrothermal Sediment.</title>
        <authorList>
            <person name="Zhou Z."/>
            <person name="Liu Y."/>
            <person name="Xu W."/>
            <person name="Pan J."/>
            <person name="Luo Z.H."/>
            <person name="Li M."/>
        </authorList>
    </citation>
    <scope>NUCLEOTIDE SEQUENCE [LARGE SCALE GENOMIC DNA]</scope>
    <source>
        <strain evidence="3">HyVt-483</strain>
    </source>
</reference>
<dbReference type="Gene3D" id="3.40.50.12710">
    <property type="match status" value="1"/>
</dbReference>
<organism evidence="3">
    <name type="scientific">Thermosulfurimonas dismutans</name>
    <dbReference type="NCBI Taxonomy" id="999894"/>
    <lineage>
        <taxon>Bacteria</taxon>
        <taxon>Pseudomonadati</taxon>
        <taxon>Thermodesulfobacteriota</taxon>
        <taxon>Thermodesulfobacteria</taxon>
        <taxon>Thermodesulfobacteriales</taxon>
        <taxon>Thermodesulfobacteriaceae</taxon>
        <taxon>Thermosulfurimonas</taxon>
    </lineage>
</organism>
<dbReference type="EMBL" id="DRMH01000079">
    <property type="protein sequence ID" value="HFC98043.1"/>
    <property type="molecule type" value="Genomic_DNA"/>
</dbReference>
<dbReference type="Pfam" id="PF02636">
    <property type="entry name" value="Methyltransf_28"/>
    <property type="match status" value="1"/>
</dbReference>
<dbReference type="PANTHER" id="PTHR12049:SF7">
    <property type="entry name" value="PROTEIN ARGININE METHYLTRANSFERASE NDUFAF7, MITOCHONDRIAL"/>
    <property type="match status" value="1"/>
</dbReference>
<keyword evidence="1 3" id="KW-0489">Methyltransferase</keyword>
<dbReference type="SUPFAM" id="SSF53335">
    <property type="entry name" value="S-adenosyl-L-methionine-dependent methyltransferases"/>
    <property type="match status" value="1"/>
</dbReference>
<dbReference type="PANTHER" id="PTHR12049">
    <property type="entry name" value="PROTEIN ARGININE METHYLTRANSFERASE NDUFAF7, MITOCHONDRIAL"/>
    <property type="match status" value="1"/>
</dbReference>
<dbReference type="GO" id="GO:0032259">
    <property type="term" value="P:methylation"/>
    <property type="evidence" value="ECO:0007669"/>
    <property type="project" value="UniProtKB-KW"/>
</dbReference>
<dbReference type="AlphaFoldDB" id="A0A7C3GUG0"/>
<protein>
    <submittedName>
        <fullName evidence="3">SAM-dependent methyltransferase</fullName>
    </submittedName>
</protein>
<accession>A0A7C3GUG0</accession>
<evidence type="ECO:0000256" key="1">
    <source>
        <dbReference type="ARBA" id="ARBA00022603"/>
    </source>
</evidence>